<feature type="active site" description="Nucleophile" evidence="5">
    <location>
        <position position="7"/>
    </location>
</feature>
<dbReference type="AlphaFoldDB" id="A0A074JTH1"/>
<dbReference type="OrthoDB" id="9784339at2"/>
<evidence type="ECO:0000256" key="2">
    <source>
        <dbReference type="ARBA" id="ARBA00013064"/>
    </source>
</evidence>
<dbReference type="PRINTS" id="PR00719">
    <property type="entry name" value="LMWPTPASE"/>
</dbReference>
<evidence type="ECO:0000259" key="6">
    <source>
        <dbReference type="SMART" id="SM00226"/>
    </source>
</evidence>
<dbReference type="EMBL" id="AUNB01000012">
    <property type="protein sequence ID" value="KEO60991.1"/>
    <property type="molecule type" value="Genomic_DNA"/>
</dbReference>
<feature type="active site" description="Nucleophile" evidence="5">
    <location>
        <position position="13"/>
    </location>
</feature>
<evidence type="ECO:0000256" key="5">
    <source>
        <dbReference type="PIRSR" id="PIRSR617867-1"/>
    </source>
</evidence>
<keyword evidence="3" id="KW-0378">Hydrolase</keyword>
<dbReference type="InterPro" id="IPR050438">
    <property type="entry name" value="LMW_PTPase"/>
</dbReference>
<evidence type="ECO:0000313" key="7">
    <source>
        <dbReference type="EMBL" id="KEO60991.1"/>
    </source>
</evidence>
<dbReference type="InterPro" id="IPR036196">
    <property type="entry name" value="Ptyr_pPase_sf"/>
</dbReference>
<dbReference type="Gene3D" id="3.40.50.2300">
    <property type="match status" value="1"/>
</dbReference>
<gene>
    <name evidence="7" type="ORF">DT23_11425</name>
</gene>
<feature type="domain" description="Phosphotyrosine protein phosphatase I" evidence="6">
    <location>
        <begin position="1"/>
        <end position="144"/>
    </location>
</feature>
<dbReference type="eggNOG" id="COG0394">
    <property type="taxonomic scope" value="Bacteria"/>
</dbReference>
<dbReference type="Proteomes" id="UP000027471">
    <property type="component" value="Unassembled WGS sequence"/>
</dbReference>
<protein>
    <recommendedName>
        <fullName evidence="2">protein-tyrosine-phosphatase</fullName>
        <ecNumber evidence="2">3.1.3.48</ecNumber>
    </recommendedName>
</protein>
<dbReference type="GO" id="GO:0004725">
    <property type="term" value="F:protein tyrosine phosphatase activity"/>
    <property type="evidence" value="ECO:0007669"/>
    <property type="project" value="UniProtKB-EC"/>
</dbReference>
<name>A0A074JTH1_9RHOB</name>
<dbReference type="CDD" id="cd16343">
    <property type="entry name" value="LMWPTP"/>
    <property type="match status" value="1"/>
</dbReference>
<dbReference type="InterPro" id="IPR023485">
    <property type="entry name" value="Ptyr_pPase"/>
</dbReference>
<dbReference type="SMART" id="SM00226">
    <property type="entry name" value="LMWPc"/>
    <property type="match status" value="1"/>
</dbReference>
<feature type="active site" description="Proton donor" evidence="5">
    <location>
        <position position="120"/>
    </location>
</feature>
<evidence type="ECO:0000256" key="4">
    <source>
        <dbReference type="ARBA" id="ARBA00022912"/>
    </source>
</evidence>
<reference evidence="7 8" key="1">
    <citation type="journal article" date="2015" name="Antonie Van Leeuwenhoek">
        <title>Thioclava indica sp. nov., isolated from surface seawater of the Indian Ocean.</title>
        <authorList>
            <person name="Liu Y."/>
            <person name="Lai Q."/>
            <person name="Du J."/>
            <person name="Xu H."/>
            <person name="Jiang L."/>
            <person name="Shao Z."/>
        </authorList>
    </citation>
    <scope>NUCLEOTIDE SEQUENCE [LARGE SCALE GENOMIC DNA]</scope>
    <source>
        <strain evidence="7 8">DT23-4</strain>
    </source>
</reference>
<comment type="caution">
    <text evidence="7">The sequence shown here is derived from an EMBL/GenBank/DDBJ whole genome shotgun (WGS) entry which is preliminary data.</text>
</comment>
<evidence type="ECO:0000256" key="1">
    <source>
        <dbReference type="ARBA" id="ARBA00011063"/>
    </source>
</evidence>
<dbReference type="SUPFAM" id="SSF52788">
    <property type="entry name" value="Phosphotyrosine protein phosphatases I"/>
    <property type="match status" value="1"/>
</dbReference>
<comment type="similarity">
    <text evidence="1">Belongs to the low molecular weight phosphotyrosine protein phosphatase family.</text>
</comment>
<dbReference type="Pfam" id="PF01451">
    <property type="entry name" value="LMWPc"/>
    <property type="match status" value="1"/>
</dbReference>
<dbReference type="STRING" id="1353528.DT23_11425"/>
<organism evidence="7 8">
    <name type="scientific">Thioclava indica</name>
    <dbReference type="NCBI Taxonomy" id="1353528"/>
    <lineage>
        <taxon>Bacteria</taxon>
        <taxon>Pseudomonadati</taxon>
        <taxon>Pseudomonadota</taxon>
        <taxon>Alphaproteobacteria</taxon>
        <taxon>Rhodobacterales</taxon>
        <taxon>Paracoccaceae</taxon>
        <taxon>Thioclava</taxon>
    </lineage>
</organism>
<proteinExistence type="inferred from homology"/>
<accession>A0A074JTH1</accession>
<dbReference type="PANTHER" id="PTHR11717">
    <property type="entry name" value="LOW MOLECULAR WEIGHT PROTEIN TYROSINE PHOSPHATASE"/>
    <property type="match status" value="1"/>
</dbReference>
<evidence type="ECO:0000313" key="8">
    <source>
        <dbReference type="Proteomes" id="UP000027471"/>
    </source>
</evidence>
<dbReference type="EC" id="3.1.3.48" evidence="2"/>
<dbReference type="PANTHER" id="PTHR11717:SF7">
    <property type="entry name" value="LOW MOLECULAR WEIGHT PHOSPHOTYROSINE PROTEIN PHOSPHATASE"/>
    <property type="match status" value="1"/>
</dbReference>
<keyword evidence="8" id="KW-1185">Reference proteome</keyword>
<evidence type="ECO:0000256" key="3">
    <source>
        <dbReference type="ARBA" id="ARBA00022801"/>
    </source>
</evidence>
<dbReference type="RefSeq" id="WP_038128645.1">
    <property type="nucleotide sequence ID" value="NZ_AUNB01000012.1"/>
</dbReference>
<keyword evidence="4" id="KW-0904">Protein phosphatase</keyword>
<dbReference type="InterPro" id="IPR017867">
    <property type="entry name" value="Tyr_phospatase_low_mol_wt"/>
</dbReference>
<sequence length="151" mass="16262">MRILFLCLGNICRSPAAEAITRAKALAAGLDVTFDSAGTGAWHLGEPPYDPMVEAARARGYDLSTLRARQIGPQDYAGFDLILAMDENNLRDGLDQAPRDTHAQVQMFLEGPAGPQDVPDPYFTRDFEASLDLIEAGADALVADLLADQAK</sequence>